<proteinExistence type="predicted"/>
<evidence type="ECO:0000313" key="2">
    <source>
        <dbReference type="Proteomes" id="UP000466024"/>
    </source>
</evidence>
<organism evidence="1 2">
    <name type="scientific">Salinicola corii</name>
    <dbReference type="NCBI Taxonomy" id="2606937"/>
    <lineage>
        <taxon>Bacteria</taxon>
        <taxon>Pseudomonadati</taxon>
        <taxon>Pseudomonadota</taxon>
        <taxon>Gammaproteobacteria</taxon>
        <taxon>Oceanospirillales</taxon>
        <taxon>Halomonadaceae</taxon>
        <taxon>Salinicola</taxon>
    </lineage>
</organism>
<sequence length="161" mass="18029">MSIKAKRLRAQPVSRLLEQPGGLGDVMRMATLIERAQNHLRRQLPPDVAEHLYVGGYRNGVLTLITDRAAWLTWLRYEQPRLLELLHQLPGFEAVMKFSLKVRPIRPVKALPRQTRRLSPAGADALSHCAEGLEDSPLKRSLNRLASHAQVTPESDDGSAT</sequence>
<gene>
    <name evidence="1" type="ORF">F0A16_03720</name>
</gene>
<comment type="caution">
    <text evidence="1">The sequence shown here is derived from an EMBL/GenBank/DDBJ whole genome shotgun (WGS) entry which is preliminary data.</text>
</comment>
<dbReference type="Pfam" id="PF05258">
    <property type="entry name" value="DciA"/>
    <property type="match status" value="1"/>
</dbReference>
<dbReference type="EMBL" id="VTPX01000001">
    <property type="protein sequence ID" value="KAA0020894.1"/>
    <property type="molecule type" value="Genomic_DNA"/>
</dbReference>
<keyword evidence="2" id="KW-1185">Reference proteome</keyword>
<name>A0A640WJW7_9GAMM</name>
<dbReference type="AlphaFoldDB" id="A0A640WJW7"/>
<evidence type="ECO:0000313" key="1">
    <source>
        <dbReference type="EMBL" id="KAA0020894.1"/>
    </source>
</evidence>
<protein>
    <submittedName>
        <fullName evidence="1">DUF721 domain-containing protein</fullName>
    </submittedName>
</protein>
<accession>A0A640WJW7</accession>
<dbReference type="InterPro" id="IPR007922">
    <property type="entry name" value="DciA-like"/>
</dbReference>
<reference evidence="1 2" key="1">
    <citation type="submission" date="2019-08" db="EMBL/GenBank/DDBJ databases">
        <title>Bioinformatics analysis of the strain L3 and L5.</title>
        <authorList>
            <person name="Li X."/>
        </authorList>
    </citation>
    <scope>NUCLEOTIDE SEQUENCE [LARGE SCALE GENOMIC DNA]</scope>
    <source>
        <strain evidence="1 2">L3</strain>
    </source>
</reference>
<dbReference type="Proteomes" id="UP000466024">
    <property type="component" value="Unassembled WGS sequence"/>
</dbReference>